<dbReference type="GO" id="GO:0005737">
    <property type="term" value="C:cytoplasm"/>
    <property type="evidence" value="ECO:0007669"/>
    <property type="project" value="TreeGrafter"/>
</dbReference>
<name>A0A1I8I7L9_9PLAT</name>
<dbReference type="PANTHER" id="PTHR11482:SF6">
    <property type="entry name" value="ORNITHINE DECARBOXYLASE 1-RELATED"/>
    <property type="match status" value="1"/>
</dbReference>
<dbReference type="PRINTS" id="PR01182">
    <property type="entry name" value="ORNDCRBXLASE"/>
</dbReference>
<evidence type="ECO:0000256" key="2">
    <source>
        <dbReference type="ARBA" id="ARBA00008872"/>
    </source>
</evidence>
<evidence type="ECO:0000256" key="3">
    <source>
        <dbReference type="ARBA" id="ARBA00022898"/>
    </source>
</evidence>
<evidence type="ECO:0000313" key="7">
    <source>
        <dbReference type="WBParaSite" id="maker-uti_cns_0010456-snap-gene-0.9-mRNA-1"/>
    </source>
</evidence>
<keyword evidence="6" id="KW-1185">Reference proteome</keyword>
<keyword evidence="3" id="KW-0663">Pyridoxal phosphate</keyword>
<evidence type="ECO:0000256" key="4">
    <source>
        <dbReference type="ARBA" id="ARBA00023239"/>
    </source>
</evidence>
<dbReference type="InterPro" id="IPR022644">
    <property type="entry name" value="De-COase2_N"/>
</dbReference>
<dbReference type="Proteomes" id="UP000095280">
    <property type="component" value="Unplaced"/>
</dbReference>
<keyword evidence="4" id="KW-0456">Lyase</keyword>
<dbReference type="Gene3D" id="3.20.20.10">
    <property type="entry name" value="Alanine racemase"/>
    <property type="match status" value="1"/>
</dbReference>
<comment type="cofactor">
    <cofactor evidence="1">
        <name>pyridoxal 5'-phosphate</name>
        <dbReference type="ChEBI" id="CHEBI:597326"/>
    </cofactor>
</comment>
<evidence type="ECO:0000313" key="6">
    <source>
        <dbReference type="Proteomes" id="UP000095280"/>
    </source>
</evidence>
<evidence type="ECO:0000256" key="1">
    <source>
        <dbReference type="ARBA" id="ARBA00001933"/>
    </source>
</evidence>
<accession>A0A1I8I7L9</accession>
<reference evidence="7" key="1">
    <citation type="submission" date="2016-11" db="UniProtKB">
        <authorList>
            <consortium name="WormBaseParasite"/>
        </authorList>
    </citation>
    <scope>IDENTIFICATION</scope>
</reference>
<protein>
    <submittedName>
        <fullName evidence="7">Orn_Arg_deC_N domain-containing protein</fullName>
    </submittedName>
</protein>
<dbReference type="Pfam" id="PF02784">
    <property type="entry name" value="Orn_Arg_deC_N"/>
    <property type="match status" value="1"/>
</dbReference>
<dbReference type="InterPro" id="IPR002433">
    <property type="entry name" value="Orn_de-COase"/>
</dbReference>
<dbReference type="GO" id="GO:0004586">
    <property type="term" value="F:ornithine decarboxylase activity"/>
    <property type="evidence" value="ECO:0007669"/>
    <property type="project" value="TreeGrafter"/>
</dbReference>
<dbReference type="SUPFAM" id="SSF51419">
    <property type="entry name" value="PLP-binding barrel"/>
    <property type="match status" value="1"/>
</dbReference>
<dbReference type="AlphaFoldDB" id="A0A1I8I7L9"/>
<sequence>VDTSAEPPECLPALPQQQHLLSAPTPAVCPPIGCALAPHLPNLEQCDQPVVACDLASAQRCLADWCSRFPGVHASTSAQTLGSWPLTHVLALSGRVSFRAYSKSDLNAAVSAGVPGHAILLANPCKTRGLARHARRLGVGVTVFDSEPELARLAAAWPDVELLLLLAASPRCHRLGARPEEAPRLLAAARRHGLRVAGVAVWFGDDNECEGDGGGEVNSDVDAEWAAAASTACGTLALARRLGHANANVVDLGCLSTGALAGRALPAFANAVGIGNGDCQPRLLCDLTPALLAESVVMATRVLAKAAAEQPGCGGYSYRLSGPGLGGQLCGLFSREGEGGGCSGSRDGVPSRLADCGGDPLNLVLPELSVGDWLLWRGLRACPTAARLMHCLFTGELMETKPAACLEEEPLPTA</sequence>
<organism evidence="6 7">
    <name type="scientific">Macrostomum lignano</name>
    <dbReference type="NCBI Taxonomy" id="282301"/>
    <lineage>
        <taxon>Eukaryota</taxon>
        <taxon>Metazoa</taxon>
        <taxon>Spiralia</taxon>
        <taxon>Lophotrochozoa</taxon>
        <taxon>Platyhelminthes</taxon>
        <taxon>Rhabditophora</taxon>
        <taxon>Macrostomorpha</taxon>
        <taxon>Macrostomida</taxon>
        <taxon>Macrostomidae</taxon>
        <taxon>Macrostomum</taxon>
    </lineage>
</organism>
<evidence type="ECO:0000259" key="5">
    <source>
        <dbReference type="Pfam" id="PF02784"/>
    </source>
</evidence>
<dbReference type="PANTHER" id="PTHR11482">
    <property type="entry name" value="ARGININE/DIAMINOPIMELATE/ORNITHINE DECARBOXYLASE"/>
    <property type="match status" value="1"/>
</dbReference>
<proteinExistence type="inferred from homology"/>
<feature type="domain" description="Orn/DAP/Arg decarboxylase 2 N-terminal" evidence="5">
    <location>
        <begin position="83"/>
        <end position="202"/>
    </location>
</feature>
<comment type="similarity">
    <text evidence="2">Belongs to the Orn/Lys/Arg decarboxylase class-II family.</text>
</comment>
<dbReference type="GO" id="GO:0033387">
    <property type="term" value="P:putrescine biosynthetic process from arginine, via ornithine"/>
    <property type="evidence" value="ECO:0007669"/>
    <property type="project" value="TreeGrafter"/>
</dbReference>
<dbReference type="InterPro" id="IPR029066">
    <property type="entry name" value="PLP-binding_barrel"/>
</dbReference>
<dbReference type="WBParaSite" id="maker-uti_cns_0010456-snap-gene-0.9-mRNA-1">
    <property type="protein sequence ID" value="maker-uti_cns_0010456-snap-gene-0.9-mRNA-1"/>
    <property type="gene ID" value="maker-uti_cns_0010456-snap-gene-0.9"/>
</dbReference>